<dbReference type="InterPro" id="IPR014991">
    <property type="entry name" value="DUF1840"/>
</dbReference>
<reference evidence="1 2" key="1">
    <citation type="submission" date="2019-07" db="EMBL/GenBank/DDBJ databases">
        <title>The pathways for chlorine oxyanion respiration interact through the shared metabolite chlorate.</title>
        <authorList>
            <person name="Barnum T.P."/>
            <person name="Cheng Y."/>
            <person name="Hill K.A."/>
            <person name="Lucas L.N."/>
            <person name="Carlson H.K."/>
            <person name="Coates J.D."/>
        </authorList>
    </citation>
    <scope>NUCLEOTIDE SEQUENCE [LARGE SCALE GENOMIC DNA]</scope>
    <source>
        <strain evidence="1 2">SFB-3</strain>
    </source>
</reference>
<dbReference type="Pfam" id="PF08895">
    <property type="entry name" value="DUF1840"/>
    <property type="match status" value="1"/>
</dbReference>
<keyword evidence="2" id="KW-1185">Reference proteome</keyword>
<accession>A0A557R109</accession>
<dbReference type="AlphaFoldDB" id="A0A557R109"/>
<proteinExistence type="predicted"/>
<dbReference type="RefSeq" id="WP_144308329.1">
    <property type="nucleotide sequence ID" value="NZ_VMNK01000003.1"/>
</dbReference>
<dbReference type="Proteomes" id="UP000319502">
    <property type="component" value="Unassembled WGS sequence"/>
</dbReference>
<dbReference type="OrthoDB" id="5296629at2"/>
<sequence length="107" mass="11479">MLTIFKSPAGADVIMLGPTAQAMFRALGRDPDSPSGIVTVEQLPDAIARLKQAIAADRAAHAKDDPDAEEAAPRGMAAPVSFYQRAWPLLELLELAQKEQKPVTWGV</sequence>
<organism evidence="1 2">
    <name type="scientific">Denitromonas halophila</name>
    <dbReference type="NCBI Taxonomy" id="1629404"/>
    <lineage>
        <taxon>Bacteria</taxon>
        <taxon>Pseudomonadati</taxon>
        <taxon>Pseudomonadota</taxon>
        <taxon>Betaproteobacteria</taxon>
        <taxon>Rhodocyclales</taxon>
        <taxon>Zoogloeaceae</taxon>
        <taxon>Denitromonas</taxon>
    </lineage>
</organism>
<gene>
    <name evidence="1" type="ORF">FHP91_03845</name>
</gene>
<dbReference type="EMBL" id="VMNK01000003">
    <property type="protein sequence ID" value="TVO58806.1"/>
    <property type="molecule type" value="Genomic_DNA"/>
</dbReference>
<protein>
    <submittedName>
        <fullName evidence="1">DUF1840 domain-containing protein</fullName>
    </submittedName>
</protein>
<evidence type="ECO:0000313" key="2">
    <source>
        <dbReference type="Proteomes" id="UP000319502"/>
    </source>
</evidence>
<comment type="caution">
    <text evidence="1">The sequence shown here is derived from an EMBL/GenBank/DDBJ whole genome shotgun (WGS) entry which is preliminary data.</text>
</comment>
<name>A0A557R109_9RHOO</name>
<evidence type="ECO:0000313" key="1">
    <source>
        <dbReference type="EMBL" id="TVO58806.1"/>
    </source>
</evidence>